<dbReference type="Proteomes" id="UP000078250">
    <property type="component" value="Unassembled WGS sequence"/>
</dbReference>
<gene>
    <name evidence="1" type="ORF">M997_1588</name>
</gene>
<protein>
    <submittedName>
        <fullName evidence="1">Uncharacterized protein</fullName>
    </submittedName>
</protein>
<name>A0AAJ3LTR2_PROHU</name>
<accession>A0AAJ3LTR2</accession>
<keyword evidence="2" id="KW-1185">Reference proteome</keyword>
<evidence type="ECO:0000313" key="2">
    <source>
        <dbReference type="Proteomes" id="UP000078250"/>
    </source>
</evidence>
<proteinExistence type="predicted"/>
<comment type="caution">
    <text evidence="1">The sequence shown here is derived from an EMBL/GenBank/DDBJ whole genome shotgun (WGS) entry which is preliminary data.</text>
</comment>
<organism evidence="1 2">
    <name type="scientific">Proteus hauseri ATCC 700826</name>
    <dbReference type="NCBI Taxonomy" id="1354271"/>
    <lineage>
        <taxon>Bacteria</taxon>
        <taxon>Pseudomonadati</taxon>
        <taxon>Pseudomonadota</taxon>
        <taxon>Gammaproteobacteria</taxon>
        <taxon>Enterobacterales</taxon>
        <taxon>Morganellaceae</taxon>
        <taxon>Proteus</taxon>
    </lineage>
</organism>
<evidence type="ECO:0000313" key="1">
    <source>
        <dbReference type="EMBL" id="OAT47062.1"/>
    </source>
</evidence>
<reference evidence="1 2" key="1">
    <citation type="submission" date="2016-04" db="EMBL/GenBank/DDBJ databases">
        <title>ATOL: Assembling a taxonomically balanced genome-scale reconstruction of the evolutionary history of the Enterobacteriaceae.</title>
        <authorList>
            <person name="Plunkett G.III."/>
            <person name="Neeno-Eckwall E.C."/>
            <person name="Glasner J.D."/>
            <person name="Perna N.T."/>
        </authorList>
    </citation>
    <scope>NUCLEOTIDE SEQUENCE [LARGE SCALE GENOMIC DNA]</scope>
    <source>
        <strain evidence="1 2">ATCC 700826</strain>
    </source>
</reference>
<dbReference type="AlphaFoldDB" id="A0AAJ3LTR2"/>
<sequence>MFVRYKFEVIEKGKLYPAYANLLKGKMFIEDEKGHTHKGPNWKEPQFITQKKYGIK</sequence>
<dbReference type="EMBL" id="LXEV01000021">
    <property type="protein sequence ID" value="OAT47062.1"/>
    <property type="molecule type" value="Genomic_DNA"/>
</dbReference>